<evidence type="ECO:0000313" key="1">
    <source>
        <dbReference type="EMBL" id="MEL1252170.1"/>
    </source>
</evidence>
<name>A0ABU9IIB3_9FLAO</name>
<protein>
    <recommendedName>
        <fullName evidence="3">DUF4935 domain-containing protein</fullName>
    </recommendedName>
</protein>
<keyword evidence="2" id="KW-1185">Reference proteome</keyword>
<gene>
    <name evidence="1" type="ORF">AAEO57_00170</name>
</gene>
<dbReference type="RefSeq" id="WP_341688270.1">
    <property type="nucleotide sequence ID" value="NZ_JBBYHS010000001.1"/>
</dbReference>
<sequence>MENLLASDIPIIWELPEAMKTYAFPIVEIIEHRTSGLKNISLQLLDSTDFNDFESRTKDELYSLDFFSDLDSVYSAGFINGTSRGNQNLKEILKHIREKDGEDFEKIAKEYLKSLAFDPINSQITINAIADYLANHVNKAGDQMEVSEVIQSYNGSIDVFIDAFSLFTIQKSTLFNSPSKNDFVDLHHLLYLKNDRKDFIVTDDKMILEITPQSLSIHEFKKMLEGPRL</sequence>
<proteinExistence type="predicted"/>
<evidence type="ECO:0008006" key="3">
    <source>
        <dbReference type="Google" id="ProtNLM"/>
    </source>
</evidence>
<organism evidence="1 2">
    <name type="scientific">Flavobacterium calami</name>
    <dbReference type="NCBI Taxonomy" id="3139144"/>
    <lineage>
        <taxon>Bacteria</taxon>
        <taxon>Pseudomonadati</taxon>
        <taxon>Bacteroidota</taxon>
        <taxon>Flavobacteriia</taxon>
        <taxon>Flavobacteriales</taxon>
        <taxon>Flavobacteriaceae</taxon>
        <taxon>Flavobacterium</taxon>
    </lineage>
</organism>
<evidence type="ECO:0000313" key="2">
    <source>
        <dbReference type="Proteomes" id="UP001485226"/>
    </source>
</evidence>
<reference evidence="1 2" key="1">
    <citation type="submission" date="2024-04" db="EMBL/GenBank/DDBJ databases">
        <title>Flavobacterium sp. DGU38 16S ribosomal RNA gene Genome sequencing and assembly.</title>
        <authorList>
            <person name="Park S."/>
        </authorList>
    </citation>
    <scope>NUCLEOTIDE SEQUENCE [LARGE SCALE GENOMIC DNA]</scope>
    <source>
        <strain evidence="1 2">DGU38</strain>
    </source>
</reference>
<comment type="caution">
    <text evidence="1">The sequence shown here is derived from an EMBL/GenBank/DDBJ whole genome shotgun (WGS) entry which is preliminary data.</text>
</comment>
<dbReference type="EMBL" id="JBBYHS010000001">
    <property type="protein sequence ID" value="MEL1252170.1"/>
    <property type="molecule type" value="Genomic_DNA"/>
</dbReference>
<dbReference type="Proteomes" id="UP001485226">
    <property type="component" value="Unassembled WGS sequence"/>
</dbReference>
<accession>A0ABU9IIB3</accession>